<keyword evidence="2" id="KW-1185">Reference proteome</keyword>
<name>A0A2X0MJY5_9BASI</name>
<organism evidence="1 2">
    <name type="scientific">Microbotryum saponariae</name>
    <dbReference type="NCBI Taxonomy" id="289078"/>
    <lineage>
        <taxon>Eukaryota</taxon>
        <taxon>Fungi</taxon>
        <taxon>Dikarya</taxon>
        <taxon>Basidiomycota</taxon>
        <taxon>Pucciniomycotina</taxon>
        <taxon>Microbotryomycetes</taxon>
        <taxon>Microbotryales</taxon>
        <taxon>Microbotryaceae</taxon>
        <taxon>Microbotryum</taxon>
    </lineage>
</organism>
<evidence type="ECO:0000313" key="2">
    <source>
        <dbReference type="Proteomes" id="UP000249723"/>
    </source>
</evidence>
<evidence type="ECO:0000313" key="1">
    <source>
        <dbReference type="EMBL" id="SCZ92574.1"/>
    </source>
</evidence>
<dbReference type="AlphaFoldDB" id="A0A2X0MJY5"/>
<accession>A0A2X0MJY5</accession>
<reference evidence="2" key="1">
    <citation type="submission" date="2016-10" db="EMBL/GenBank/DDBJ databases">
        <authorList>
            <person name="Jeantristanb JTB J.-T."/>
            <person name="Ricardo R."/>
        </authorList>
    </citation>
    <scope>NUCLEOTIDE SEQUENCE [LARGE SCALE GENOMIC DNA]</scope>
</reference>
<sequence>MPSHRRKVPLLRRMPHHPFHAPTGWQRSVWAHFGVEQPYGAACGITLSPDLHAMYQRYAFSFYPNGDGRYTLHFFEPQCDIYHPFHGKEIPRDAFRTVNDYEIPSDEYFRWHYAQCVMLHVRGITVDQ</sequence>
<gene>
    <name evidence="1" type="ORF">BZ3500_MVSOF-1268-A1-R1_CHR5-2G07992</name>
</gene>
<dbReference type="Proteomes" id="UP000249723">
    <property type="component" value="Unassembled WGS sequence"/>
</dbReference>
<dbReference type="OrthoDB" id="2569251at2759"/>
<proteinExistence type="predicted"/>
<dbReference type="EMBL" id="FMWP01000018">
    <property type="protein sequence ID" value="SCZ92574.1"/>
    <property type="molecule type" value="Genomic_DNA"/>
</dbReference>
<protein>
    <submittedName>
        <fullName evidence="1">BZ3500_MvSof-1268-A1-R1_Chr5-2g07992 protein</fullName>
    </submittedName>
</protein>